<evidence type="ECO:0000256" key="1">
    <source>
        <dbReference type="SAM" id="MobiDB-lite"/>
    </source>
</evidence>
<organism evidence="3 4">
    <name type="scientific">Mycobacterium phage OldBen</name>
    <dbReference type="NCBI Taxonomy" id="2079284"/>
    <lineage>
        <taxon>Viruses</taxon>
        <taxon>Duplodnaviria</taxon>
        <taxon>Heunggongvirae</taxon>
        <taxon>Uroviricota</taxon>
        <taxon>Caudoviricetes</taxon>
        <taxon>Gracegardnervirinae</taxon>
        <taxon>Cheoctovirus</taxon>
        <taxon>Cheoctovirus oldben</taxon>
    </lineage>
</organism>
<accession>A0A2K9VEB5</accession>
<keyword evidence="4" id="KW-1185">Reference proteome</keyword>
<evidence type="ECO:0000259" key="2">
    <source>
        <dbReference type="Pfam" id="PF23889"/>
    </source>
</evidence>
<proteinExistence type="predicted"/>
<dbReference type="EMBL" id="MG770213">
    <property type="protein sequence ID" value="AUV60584.1"/>
    <property type="molecule type" value="Genomic_DNA"/>
</dbReference>
<name>A0A2K9VEB5_9CAUD</name>
<sequence length="80" mass="9069">MRRLRWSGGSMSDADTARKNGWTVGTRLAGDEGRGETIIEITAIGEQHVLAKTISHAGRPAPYRESLWTFVFRDWREVPR</sequence>
<protein>
    <recommendedName>
        <fullName evidence="2">DUF7241 domain-containing protein</fullName>
    </recommendedName>
</protein>
<dbReference type="Proteomes" id="UP000241984">
    <property type="component" value="Segment"/>
</dbReference>
<reference evidence="3 4" key="1">
    <citation type="submission" date="2018-01" db="EMBL/GenBank/DDBJ databases">
        <authorList>
            <person name="Keller L.M."/>
            <person name="Burns G.P."/>
            <person name="Zimmerman M.D."/>
            <person name="Kerney M.C."/>
            <person name="Heinert M.D."/>
            <person name="Navarrete S.E."/>
            <person name="Gagen J.K."/>
            <person name="Hecker K.A."/>
            <person name="Egging V.R."/>
            <person name="Furchner M."/>
            <person name="Keller E.B."/>
            <person name="Stariha I.J."/>
            <person name="Kuznia M.A."/>
            <person name="Boehne G.K."/>
            <person name="Iwuchukwu M.A."/>
            <person name="Jennings S.M."/>
            <person name="Nordlie M.A."/>
            <person name="Dojs M.A."/>
            <person name="Ronderos D.S."/>
            <person name="Furchner A.R."/>
            <person name="Fleischacker C.L."/>
            <person name="Garlena R.A."/>
            <person name="Russell D.A."/>
            <person name="Pope W.H."/>
            <person name="Jacobs-Sera D."/>
            <person name="Hatfull G.F."/>
        </authorList>
    </citation>
    <scope>NUCLEOTIDE SEQUENCE [LARGE SCALE GENOMIC DNA]</scope>
</reference>
<feature type="region of interest" description="Disordered" evidence="1">
    <location>
        <begin position="1"/>
        <end position="20"/>
    </location>
</feature>
<feature type="domain" description="DUF7241" evidence="2">
    <location>
        <begin position="11"/>
        <end position="79"/>
    </location>
</feature>
<dbReference type="InterPro" id="IPR055665">
    <property type="entry name" value="DUF7241"/>
</dbReference>
<gene>
    <name evidence="3" type="ORF">SEA_OLDBEN_82</name>
</gene>
<evidence type="ECO:0000313" key="4">
    <source>
        <dbReference type="Proteomes" id="UP000241984"/>
    </source>
</evidence>
<evidence type="ECO:0000313" key="3">
    <source>
        <dbReference type="EMBL" id="AUV60584.1"/>
    </source>
</evidence>
<dbReference type="Pfam" id="PF23889">
    <property type="entry name" value="DUF7241"/>
    <property type="match status" value="1"/>
</dbReference>